<evidence type="ECO:0000313" key="9">
    <source>
        <dbReference type="Proteomes" id="UP001062165"/>
    </source>
</evidence>
<dbReference type="InterPro" id="IPR036691">
    <property type="entry name" value="Endo/exonu/phosph_ase_sf"/>
</dbReference>
<sequence>MKIISYNVNGIRAAIKKGLLKSIEDMQADIICLQETKAQDDQILEALGKDFPYHVSSNSAVKKGYSGTCTISKSAPLSVSTGIGIDIHDQEGRVVTSEFENFYIVNVYVPNSSSELKRLDYREGWDVDFLHYLKRLEEHKPVIICGDFNVAHQEIDIARPKANYNKTSGYTQREIDGMSNFIKAGFVDTFRHLHPDEVAYSWWSYRAGAREKNIGWRLDYFLVSTPLIPKIKSAAIHPNYQESDHCPVSITL</sequence>
<comment type="cofactor">
    <cofactor evidence="1">
        <name>Mn(2+)</name>
        <dbReference type="ChEBI" id="CHEBI:29035"/>
    </cofactor>
</comment>
<keyword evidence="6" id="KW-0460">Magnesium</keyword>
<evidence type="ECO:0000313" key="8">
    <source>
        <dbReference type="EMBL" id="UXX80332.1"/>
    </source>
</evidence>
<protein>
    <submittedName>
        <fullName evidence="8">Exodeoxyribonuclease III</fullName>
    </submittedName>
</protein>
<dbReference type="InterPro" id="IPR020847">
    <property type="entry name" value="AP_endonuclease_F1_BS"/>
</dbReference>
<evidence type="ECO:0000256" key="4">
    <source>
        <dbReference type="ARBA" id="ARBA00022723"/>
    </source>
</evidence>
<dbReference type="InterPro" id="IPR020848">
    <property type="entry name" value="AP_endonuclease_F1_CS"/>
</dbReference>
<dbReference type="EMBL" id="CP106735">
    <property type="protein sequence ID" value="UXX80332.1"/>
    <property type="molecule type" value="Genomic_DNA"/>
</dbReference>
<accession>A0ABY6D2E8</accession>
<evidence type="ECO:0000256" key="5">
    <source>
        <dbReference type="ARBA" id="ARBA00022801"/>
    </source>
</evidence>
<organism evidence="8 9">
    <name type="scientific">Reichenbachiella carrageenanivorans</name>
    <dbReference type="NCBI Taxonomy" id="2979869"/>
    <lineage>
        <taxon>Bacteria</taxon>
        <taxon>Pseudomonadati</taxon>
        <taxon>Bacteroidota</taxon>
        <taxon>Cytophagia</taxon>
        <taxon>Cytophagales</taxon>
        <taxon>Reichenbachiellaceae</taxon>
        <taxon>Reichenbachiella</taxon>
    </lineage>
</organism>
<evidence type="ECO:0000259" key="7">
    <source>
        <dbReference type="Pfam" id="PF03372"/>
    </source>
</evidence>
<dbReference type="PROSITE" id="PS00728">
    <property type="entry name" value="AP_NUCLEASE_F1_3"/>
    <property type="match status" value="1"/>
</dbReference>
<keyword evidence="4" id="KW-0479">Metal-binding</keyword>
<name>A0ABY6D2E8_9BACT</name>
<reference evidence="8" key="1">
    <citation type="submission" date="2022-10" db="EMBL/GenBank/DDBJ databases">
        <title>Comparative genomics and taxonomic characterization of three novel marine species of genus Reichenbachiella exhibiting antioxidant and polysaccharide degradation activities.</title>
        <authorList>
            <person name="Muhammad N."/>
            <person name="Lee Y.-J."/>
            <person name="Ko J."/>
            <person name="Kim S.-G."/>
        </authorList>
    </citation>
    <scope>NUCLEOTIDE SEQUENCE</scope>
    <source>
        <strain evidence="8">Wsw4-B4</strain>
    </source>
</reference>
<evidence type="ECO:0000256" key="3">
    <source>
        <dbReference type="ARBA" id="ARBA00007092"/>
    </source>
</evidence>
<dbReference type="InterPro" id="IPR005135">
    <property type="entry name" value="Endo/exonuclease/phosphatase"/>
</dbReference>
<dbReference type="NCBIfam" id="TIGR00195">
    <property type="entry name" value="exoDNase_III"/>
    <property type="match status" value="1"/>
</dbReference>
<dbReference type="Pfam" id="PF03372">
    <property type="entry name" value="Exo_endo_phos"/>
    <property type="match status" value="1"/>
</dbReference>
<evidence type="ECO:0000256" key="2">
    <source>
        <dbReference type="ARBA" id="ARBA00001946"/>
    </source>
</evidence>
<proteinExistence type="inferred from homology"/>
<evidence type="ECO:0000256" key="1">
    <source>
        <dbReference type="ARBA" id="ARBA00001936"/>
    </source>
</evidence>
<dbReference type="SUPFAM" id="SSF56219">
    <property type="entry name" value="DNase I-like"/>
    <property type="match status" value="1"/>
</dbReference>
<evidence type="ECO:0000256" key="6">
    <source>
        <dbReference type="ARBA" id="ARBA00022842"/>
    </source>
</evidence>
<dbReference type="PANTHER" id="PTHR22748:SF6">
    <property type="entry name" value="DNA-(APURINIC OR APYRIMIDINIC SITE) ENDONUCLEASE"/>
    <property type="match status" value="1"/>
</dbReference>
<keyword evidence="5" id="KW-0378">Hydrolase</keyword>
<feature type="domain" description="Endonuclease/exonuclease/phosphatase" evidence="7">
    <location>
        <begin position="4"/>
        <end position="229"/>
    </location>
</feature>
<dbReference type="PROSITE" id="PS51435">
    <property type="entry name" value="AP_NUCLEASE_F1_4"/>
    <property type="match status" value="1"/>
</dbReference>
<dbReference type="PROSITE" id="PS00727">
    <property type="entry name" value="AP_NUCLEASE_F1_2"/>
    <property type="match status" value="1"/>
</dbReference>
<comment type="similarity">
    <text evidence="3">Belongs to the DNA repair enzymes AP/ExoA family.</text>
</comment>
<dbReference type="PANTHER" id="PTHR22748">
    <property type="entry name" value="AP ENDONUCLEASE"/>
    <property type="match status" value="1"/>
</dbReference>
<dbReference type="RefSeq" id="WP_263052062.1">
    <property type="nucleotide sequence ID" value="NZ_CP106735.1"/>
</dbReference>
<dbReference type="Proteomes" id="UP001062165">
    <property type="component" value="Chromosome"/>
</dbReference>
<dbReference type="InterPro" id="IPR004808">
    <property type="entry name" value="AP_endonuc_1"/>
</dbReference>
<dbReference type="Gene3D" id="3.60.10.10">
    <property type="entry name" value="Endonuclease/exonuclease/phosphatase"/>
    <property type="match status" value="1"/>
</dbReference>
<comment type="cofactor">
    <cofactor evidence="2">
        <name>Mg(2+)</name>
        <dbReference type="ChEBI" id="CHEBI:18420"/>
    </cofactor>
</comment>
<dbReference type="CDD" id="cd09087">
    <property type="entry name" value="Ape1-like_AP-endo"/>
    <property type="match status" value="1"/>
</dbReference>
<gene>
    <name evidence="8" type="ORF">N7E81_04365</name>
</gene>
<dbReference type="NCBIfam" id="TIGR00633">
    <property type="entry name" value="xth"/>
    <property type="match status" value="1"/>
</dbReference>
<dbReference type="PROSITE" id="PS00726">
    <property type="entry name" value="AP_NUCLEASE_F1_1"/>
    <property type="match status" value="1"/>
</dbReference>
<keyword evidence="9" id="KW-1185">Reference proteome</keyword>